<dbReference type="Pfam" id="PF00512">
    <property type="entry name" value="HisKA"/>
    <property type="match status" value="1"/>
</dbReference>
<feature type="transmembrane region" description="Helical" evidence="8">
    <location>
        <begin position="170"/>
        <end position="196"/>
    </location>
</feature>
<protein>
    <recommendedName>
        <fullName evidence="2">histidine kinase</fullName>
        <ecNumber evidence="2">2.7.13.3</ecNumber>
    </recommendedName>
</protein>
<evidence type="ECO:0000256" key="3">
    <source>
        <dbReference type="ARBA" id="ARBA00022553"/>
    </source>
</evidence>
<evidence type="ECO:0000256" key="6">
    <source>
        <dbReference type="PROSITE-ProRule" id="PRU00169"/>
    </source>
</evidence>
<dbReference type="OrthoDB" id="636661at2"/>
<keyword evidence="5 11" id="KW-0418">Kinase</keyword>
<keyword evidence="8" id="KW-0472">Membrane</keyword>
<dbReference type="EMBL" id="FSRA01000002">
    <property type="protein sequence ID" value="SIO42159.1"/>
    <property type="molecule type" value="Genomic_DNA"/>
</dbReference>
<evidence type="ECO:0000256" key="1">
    <source>
        <dbReference type="ARBA" id="ARBA00000085"/>
    </source>
</evidence>
<evidence type="ECO:0000256" key="8">
    <source>
        <dbReference type="SAM" id="Phobius"/>
    </source>
</evidence>
<accession>A0A1N6JDD6</accession>
<keyword evidence="3 6" id="KW-0597">Phosphoprotein</keyword>
<dbReference type="PANTHER" id="PTHR43047">
    <property type="entry name" value="TWO-COMPONENT HISTIDINE PROTEIN KINASE"/>
    <property type="match status" value="1"/>
</dbReference>
<dbReference type="InterPro" id="IPR011006">
    <property type="entry name" value="CheY-like_superfamily"/>
</dbReference>
<dbReference type="CDD" id="cd16922">
    <property type="entry name" value="HATPase_EvgS-ArcB-TorS-like"/>
    <property type="match status" value="1"/>
</dbReference>
<feature type="transmembrane region" description="Helical" evidence="8">
    <location>
        <begin position="28"/>
        <end position="49"/>
    </location>
</feature>
<evidence type="ECO:0000259" key="10">
    <source>
        <dbReference type="PROSITE" id="PS50110"/>
    </source>
</evidence>
<evidence type="ECO:0000313" key="11">
    <source>
        <dbReference type="EMBL" id="SIO42159.1"/>
    </source>
</evidence>
<dbReference type="PROSITE" id="PS50110">
    <property type="entry name" value="RESPONSE_REGULATORY"/>
    <property type="match status" value="1"/>
</dbReference>
<keyword evidence="7" id="KW-0175">Coiled coil</keyword>
<dbReference type="InterPro" id="IPR004358">
    <property type="entry name" value="Sig_transdc_His_kin-like_C"/>
</dbReference>
<dbReference type="SMART" id="SM00448">
    <property type="entry name" value="REC"/>
    <property type="match status" value="1"/>
</dbReference>
<feature type="transmembrane region" description="Helical" evidence="8">
    <location>
        <begin position="80"/>
        <end position="99"/>
    </location>
</feature>
<proteinExistence type="predicted"/>
<dbReference type="Gene3D" id="3.40.50.2300">
    <property type="match status" value="1"/>
</dbReference>
<dbReference type="CDD" id="cd17546">
    <property type="entry name" value="REC_hyHK_CKI1_RcsC-like"/>
    <property type="match status" value="1"/>
</dbReference>
<dbReference type="SUPFAM" id="SSF55874">
    <property type="entry name" value="ATPase domain of HSP90 chaperone/DNA topoisomerase II/histidine kinase"/>
    <property type="match status" value="1"/>
</dbReference>
<organism evidence="11 12">
    <name type="scientific">Chitinophaga niabensis</name>
    <dbReference type="NCBI Taxonomy" id="536979"/>
    <lineage>
        <taxon>Bacteria</taxon>
        <taxon>Pseudomonadati</taxon>
        <taxon>Bacteroidota</taxon>
        <taxon>Chitinophagia</taxon>
        <taxon>Chitinophagales</taxon>
        <taxon>Chitinophagaceae</taxon>
        <taxon>Chitinophaga</taxon>
    </lineage>
</organism>
<dbReference type="FunFam" id="3.30.565.10:FF:000010">
    <property type="entry name" value="Sensor histidine kinase RcsC"/>
    <property type="match status" value="1"/>
</dbReference>
<evidence type="ECO:0000313" key="12">
    <source>
        <dbReference type="Proteomes" id="UP000185003"/>
    </source>
</evidence>
<feature type="transmembrane region" description="Helical" evidence="8">
    <location>
        <begin position="105"/>
        <end position="122"/>
    </location>
</feature>
<evidence type="ECO:0000256" key="5">
    <source>
        <dbReference type="ARBA" id="ARBA00022777"/>
    </source>
</evidence>
<evidence type="ECO:0000259" key="9">
    <source>
        <dbReference type="PROSITE" id="PS50109"/>
    </source>
</evidence>
<dbReference type="Gene3D" id="1.10.287.130">
    <property type="match status" value="1"/>
</dbReference>
<dbReference type="SUPFAM" id="SSF47384">
    <property type="entry name" value="Homodimeric domain of signal transducing histidine kinase"/>
    <property type="match status" value="1"/>
</dbReference>
<dbReference type="InterPro" id="IPR005467">
    <property type="entry name" value="His_kinase_dom"/>
</dbReference>
<evidence type="ECO:0000256" key="4">
    <source>
        <dbReference type="ARBA" id="ARBA00022679"/>
    </source>
</evidence>
<dbReference type="STRING" id="536979.SAMN04488055_3876"/>
<dbReference type="Gene3D" id="3.30.565.10">
    <property type="entry name" value="Histidine kinase-like ATPase, C-terminal domain"/>
    <property type="match status" value="1"/>
</dbReference>
<dbReference type="InterPro" id="IPR001789">
    <property type="entry name" value="Sig_transdc_resp-reg_receiver"/>
</dbReference>
<dbReference type="SUPFAM" id="SSF52172">
    <property type="entry name" value="CheY-like"/>
    <property type="match status" value="1"/>
</dbReference>
<evidence type="ECO:0000256" key="2">
    <source>
        <dbReference type="ARBA" id="ARBA00012438"/>
    </source>
</evidence>
<dbReference type="InterPro" id="IPR036097">
    <property type="entry name" value="HisK_dim/P_sf"/>
</dbReference>
<dbReference type="CDD" id="cd00082">
    <property type="entry name" value="HisKA"/>
    <property type="match status" value="1"/>
</dbReference>
<keyword evidence="8" id="KW-0812">Transmembrane</keyword>
<dbReference type="RefSeq" id="WP_074241120.1">
    <property type="nucleotide sequence ID" value="NZ_FSRA01000002.1"/>
</dbReference>
<keyword evidence="8" id="KW-1133">Transmembrane helix</keyword>
<dbReference type="AlphaFoldDB" id="A0A1N6JDD6"/>
<feature type="transmembrane region" description="Helical" evidence="8">
    <location>
        <begin position="55"/>
        <end position="73"/>
    </location>
</feature>
<dbReference type="Proteomes" id="UP000185003">
    <property type="component" value="Unassembled WGS sequence"/>
</dbReference>
<evidence type="ECO:0000256" key="7">
    <source>
        <dbReference type="SAM" id="Coils"/>
    </source>
</evidence>
<dbReference type="EC" id="2.7.13.3" evidence="2"/>
<comment type="catalytic activity">
    <reaction evidence="1">
        <text>ATP + protein L-histidine = ADP + protein N-phospho-L-histidine.</text>
        <dbReference type="EC" id="2.7.13.3"/>
    </reaction>
</comment>
<dbReference type="PROSITE" id="PS50109">
    <property type="entry name" value="HIS_KIN"/>
    <property type="match status" value="1"/>
</dbReference>
<dbReference type="SMART" id="SM00388">
    <property type="entry name" value="HisKA"/>
    <property type="match status" value="1"/>
</dbReference>
<feature type="modified residue" description="4-aspartylphosphate" evidence="6">
    <location>
        <position position="601"/>
    </location>
</feature>
<dbReference type="InterPro" id="IPR003594">
    <property type="entry name" value="HATPase_dom"/>
</dbReference>
<feature type="domain" description="Response regulatory" evidence="10">
    <location>
        <begin position="552"/>
        <end position="668"/>
    </location>
</feature>
<dbReference type="InterPro" id="IPR036890">
    <property type="entry name" value="HATPase_C_sf"/>
</dbReference>
<gene>
    <name evidence="11" type="ORF">SAMN04488055_3876</name>
</gene>
<feature type="domain" description="Histidine kinase" evidence="9">
    <location>
        <begin position="304"/>
        <end position="528"/>
    </location>
</feature>
<reference evidence="12" key="1">
    <citation type="submission" date="2016-11" db="EMBL/GenBank/DDBJ databases">
        <authorList>
            <person name="Varghese N."/>
            <person name="Submissions S."/>
        </authorList>
    </citation>
    <scope>NUCLEOTIDE SEQUENCE [LARGE SCALE GENOMIC DNA]</scope>
    <source>
        <strain evidence="12">DSM 24787</strain>
    </source>
</reference>
<dbReference type="InterPro" id="IPR003661">
    <property type="entry name" value="HisK_dim/P_dom"/>
</dbReference>
<dbReference type="PRINTS" id="PR00344">
    <property type="entry name" value="BCTRLSENSOR"/>
</dbReference>
<feature type="coiled-coil region" evidence="7">
    <location>
        <begin position="210"/>
        <end position="297"/>
    </location>
</feature>
<dbReference type="Pfam" id="PF00072">
    <property type="entry name" value="Response_reg"/>
    <property type="match status" value="1"/>
</dbReference>
<name>A0A1N6JDD6_9BACT</name>
<dbReference type="SMART" id="SM00387">
    <property type="entry name" value="HATPase_c"/>
    <property type="match status" value="1"/>
</dbReference>
<dbReference type="GO" id="GO:0000155">
    <property type="term" value="F:phosphorelay sensor kinase activity"/>
    <property type="evidence" value="ECO:0007669"/>
    <property type="project" value="InterPro"/>
</dbReference>
<dbReference type="Pfam" id="PF02518">
    <property type="entry name" value="HATPase_c"/>
    <property type="match status" value="1"/>
</dbReference>
<sequence length="684" mass="77190">MIYHQFNIIKKTGLTSAVKDDDARKVMIVNSFSFLTALLCTFCGVSLSLISGQWIILYTAMAFVAGFLSILLLNRKHHYAMAKFGLLFVYCCVMLYYGTTFGESTQVHFLGLFLIGVPLLICSPKERGLKCACMAMPLTGLILLEANYYYQVVQPMELTRSMTFAFRWLIMAVVVVLNGMVISFYQVNIASLVKTLGIRNRSLRKRHEEIAGKEAELKLAYKELESYNEKLEREVENRTAQLNANYKVQGEILKDLQHTLAQMKRKDLQLEEYVAELETLRANLTTARDEAENANAAKSAFLREISHEIRNPLNAIIGISYLLLNDKSNKGKVPRDIVSYIENIYTSSHSLLEIINNVLELAKIEAGKTDDIRQESFALRDWLRSVVTIYQNAARLKDVGLQLQIDNGLPSHILGDRVHLSQILNNLLANAIKFTPANKKVTLYCFKKNALQWCIRVADEGVGIAKEKQGLIFQPFEQADKTIYHKFGGTGLGLAISKRIAELMGGEIEVWSQPGEGTAFTVTLPLKIEKNQQLQEIVPGKKQFSVLPSSKRILLMEDNQTNQMIMERFFSNIGIQIMIADNGQDGVAMTRAHMPDLIIMDMHMPKLTGREALKIIREDPALRHIPVIAISADAFREQQEAALEAGVNEYLIKPVEFDRLYEVVDKYLDAPCFVTAERMVAKVS</sequence>
<keyword evidence="4" id="KW-0808">Transferase</keyword>
<keyword evidence="12" id="KW-1185">Reference proteome</keyword>